<feature type="compositionally biased region" description="Basic residues" evidence="1">
    <location>
        <begin position="20"/>
        <end position="36"/>
    </location>
</feature>
<feature type="region of interest" description="Disordered" evidence="1">
    <location>
        <begin position="20"/>
        <end position="54"/>
    </location>
</feature>
<dbReference type="EMBL" id="KN824339">
    <property type="protein sequence ID" value="KIM23333.1"/>
    <property type="molecule type" value="Genomic_DNA"/>
</dbReference>
<dbReference type="Proteomes" id="UP000054097">
    <property type="component" value="Unassembled WGS sequence"/>
</dbReference>
<name>A0A0C2WA73_SERVB</name>
<dbReference type="HOGENOM" id="CLU_2689367_0_0_1"/>
<reference evidence="3" key="2">
    <citation type="submission" date="2015-01" db="EMBL/GenBank/DDBJ databases">
        <title>Evolutionary Origins and Diversification of the Mycorrhizal Mutualists.</title>
        <authorList>
            <consortium name="DOE Joint Genome Institute"/>
            <consortium name="Mycorrhizal Genomics Consortium"/>
            <person name="Kohler A."/>
            <person name="Kuo A."/>
            <person name="Nagy L.G."/>
            <person name="Floudas D."/>
            <person name="Copeland A."/>
            <person name="Barry K.W."/>
            <person name="Cichocki N."/>
            <person name="Veneault-Fourrey C."/>
            <person name="LaButti K."/>
            <person name="Lindquist E.A."/>
            <person name="Lipzen A."/>
            <person name="Lundell T."/>
            <person name="Morin E."/>
            <person name="Murat C."/>
            <person name="Riley R."/>
            <person name="Ohm R."/>
            <person name="Sun H."/>
            <person name="Tunlid A."/>
            <person name="Henrissat B."/>
            <person name="Grigoriev I.V."/>
            <person name="Hibbett D.S."/>
            <person name="Martin F."/>
        </authorList>
    </citation>
    <scope>NUCLEOTIDE SEQUENCE [LARGE SCALE GENOMIC DNA]</scope>
    <source>
        <strain evidence="3">MAFF 305830</strain>
    </source>
</reference>
<evidence type="ECO:0000256" key="1">
    <source>
        <dbReference type="SAM" id="MobiDB-lite"/>
    </source>
</evidence>
<proteinExistence type="predicted"/>
<gene>
    <name evidence="2" type="ORF">M408DRAFT_332421</name>
</gene>
<reference evidence="2 3" key="1">
    <citation type="submission" date="2014-04" db="EMBL/GenBank/DDBJ databases">
        <authorList>
            <consortium name="DOE Joint Genome Institute"/>
            <person name="Kuo A."/>
            <person name="Zuccaro A."/>
            <person name="Kohler A."/>
            <person name="Nagy L.G."/>
            <person name="Floudas D."/>
            <person name="Copeland A."/>
            <person name="Barry K.W."/>
            <person name="Cichocki N."/>
            <person name="Veneault-Fourrey C."/>
            <person name="LaButti K."/>
            <person name="Lindquist E.A."/>
            <person name="Lipzen A."/>
            <person name="Lundell T."/>
            <person name="Morin E."/>
            <person name="Murat C."/>
            <person name="Sun H."/>
            <person name="Tunlid A."/>
            <person name="Henrissat B."/>
            <person name="Grigoriev I.V."/>
            <person name="Hibbett D.S."/>
            <person name="Martin F."/>
            <person name="Nordberg H.P."/>
            <person name="Cantor M.N."/>
            <person name="Hua S.X."/>
        </authorList>
    </citation>
    <scope>NUCLEOTIDE SEQUENCE [LARGE SCALE GENOMIC DNA]</scope>
    <source>
        <strain evidence="2 3">MAFF 305830</strain>
    </source>
</reference>
<organism evidence="2 3">
    <name type="scientific">Serendipita vermifera MAFF 305830</name>
    <dbReference type="NCBI Taxonomy" id="933852"/>
    <lineage>
        <taxon>Eukaryota</taxon>
        <taxon>Fungi</taxon>
        <taxon>Dikarya</taxon>
        <taxon>Basidiomycota</taxon>
        <taxon>Agaricomycotina</taxon>
        <taxon>Agaricomycetes</taxon>
        <taxon>Sebacinales</taxon>
        <taxon>Serendipitaceae</taxon>
        <taxon>Serendipita</taxon>
    </lineage>
</organism>
<accession>A0A0C2WA73</accession>
<sequence>MRWLAAAEREERVVISQMRKVRGKREKEKKKKRKQTVRQEREGRKGGPKGNAPLAVRSRLIYLTGLSPSTKEVF</sequence>
<evidence type="ECO:0000313" key="3">
    <source>
        <dbReference type="Proteomes" id="UP000054097"/>
    </source>
</evidence>
<dbReference type="AlphaFoldDB" id="A0A0C2WA73"/>
<keyword evidence="3" id="KW-1185">Reference proteome</keyword>
<protein>
    <submittedName>
        <fullName evidence="2">Uncharacterized protein</fullName>
    </submittedName>
</protein>
<evidence type="ECO:0000313" key="2">
    <source>
        <dbReference type="EMBL" id="KIM23333.1"/>
    </source>
</evidence>